<proteinExistence type="predicted"/>
<dbReference type="EMBL" id="AP022567">
    <property type="protein sequence ID" value="BBX38063.1"/>
    <property type="molecule type" value="Genomic_DNA"/>
</dbReference>
<reference evidence="1 2" key="1">
    <citation type="journal article" date="2019" name="Emerg. Microbes Infect.">
        <title>Comprehensive subspecies identification of 175 nontuberculous mycobacteria species based on 7547 genomic profiles.</title>
        <authorList>
            <person name="Matsumoto Y."/>
            <person name="Kinjo T."/>
            <person name="Motooka D."/>
            <person name="Nabeya D."/>
            <person name="Jung N."/>
            <person name="Uechi K."/>
            <person name="Horii T."/>
            <person name="Iida T."/>
            <person name="Fujita J."/>
            <person name="Nakamura S."/>
        </authorList>
    </citation>
    <scope>NUCLEOTIDE SEQUENCE [LARGE SCALE GENOMIC DNA]</scope>
    <source>
        <strain evidence="1 2">JCM 12375</strain>
    </source>
</reference>
<evidence type="ECO:0000313" key="1">
    <source>
        <dbReference type="EMBL" id="BBX38063.1"/>
    </source>
</evidence>
<evidence type="ECO:0000313" key="2">
    <source>
        <dbReference type="Proteomes" id="UP000465622"/>
    </source>
</evidence>
<accession>A0ABM9SCY0</accession>
<dbReference type="Proteomes" id="UP000465622">
    <property type="component" value="Chromosome"/>
</dbReference>
<sequence>MTVVEVTANVAETWCPLGFDPESEAIWIGGWKSLWRDSRTAAIAPKHEAQQ</sequence>
<protein>
    <submittedName>
        <fullName evidence="1">Uncharacterized protein</fullName>
    </submittedName>
</protein>
<name>A0ABM9SCY0_MYCME</name>
<gene>
    <name evidence="1" type="ORF">MMAGJ_73450</name>
</gene>
<keyword evidence="2" id="KW-1185">Reference proteome</keyword>
<organism evidence="1 2">
    <name type="scientific">Mycolicibacterium mageritense</name>
    <name type="common">Mycobacterium mageritense</name>
    <dbReference type="NCBI Taxonomy" id="53462"/>
    <lineage>
        <taxon>Bacteria</taxon>
        <taxon>Bacillati</taxon>
        <taxon>Actinomycetota</taxon>
        <taxon>Actinomycetes</taxon>
        <taxon>Mycobacteriales</taxon>
        <taxon>Mycobacteriaceae</taxon>
        <taxon>Mycolicibacterium</taxon>
    </lineage>
</organism>